<evidence type="ECO:0000256" key="12">
    <source>
        <dbReference type="SAM" id="MobiDB-lite"/>
    </source>
</evidence>
<dbReference type="Gene3D" id="3.30.200.210">
    <property type="match status" value="1"/>
</dbReference>
<dbReference type="InterPro" id="IPR001041">
    <property type="entry name" value="2Fe-2S_ferredoxin-type"/>
</dbReference>
<comment type="cofactor">
    <cofactor evidence="11">
        <name>[2Fe-2S] cluster</name>
        <dbReference type="ChEBI" id="CHEBI:190135"/>
    </cofactor>
</comment>
<dbReference type="GO" id="GO:0008137">
    <property type="term" value="F:NADH dehydrogenase (ubiquinone) activity"/>
    <property type="evidence" value="ECO:0007669"/>
    <property type="project" value="InterPro"/>
</dbReference>
<comment type="cofactor">
    <cofactor evidence="1">
        <name>[4Fe-4S] cluster</name>
        <dbReference type="ChEBI" id="CHEBI:49883"/>
    </cofactor>
</comment>
<dbReference type="InterPro" id="IPR006963">
    <property type="entry name" value="Mopterin_OxRdtase_4Fe-4S_dom"/>
</dbReference>
<evidence type="ECO:0000256" key="8">
    <source>
        <dbReference type="ARBA" id="ARBA00023004"/>
    </source>
</evidence>
<keyword evidence="9" id="KW-0411">Iron-sulfur</keyword>
<dbReference type="GO" id="GO:0051539">
    <property type="term" value="F:4 iron, 4 sulfur cluster binding"/>
    <property type="evidence" value="ECO:0007669"/>
    <property type="project" value="UniProtKB-KW"/>
</dbReference>
<feature type="compositionally biased region" description="Basic and acidic residues" evidence="12">
    <location>
        <begin position="759"/>
        <end position="774"/>
    </location>
</feature>
<feature type="domain" description="2Fe-2S ferredoxin-type" evidence="13">
    <location>
        <begin position="1"/>
        <end position="77"/>
    </location>
</feature>
<reference evidence="16 17" key="1">
    <citation type="submission" date="2020-02" db="EMBL/GenBank/DDBJ databases">
        <authorList>
            <person name="Hogendoorn C."/>
        </authorList>
    </citation>
    <scope>NUCLEOTIDE SEQUENCE [LARGE SCALE GENOMIC DNA]</scope>
    <source>
        <strain evidence="16">R501</strain>
    </source>
</reference>
<dbReference type="InterPro" id="IPR000283">
    <property type="entry name" value="NADH_UbQ_OxRdtase_75kDa_su_CS"/>
</dbReference>
<dbReference type="PANTHER" id="PTHR43105">
    <property type="entry name" value="RESPIRATORY NITRATE REDUCTASE"/>
    <property type="match status" value="1"/>
</dbReference>
<evidence type="ECO:0000313" key="16">
    <source>
        <dbReference type="EMBL" id="CAB1129337.1"/>
    </source>
</evidence>
<dbReference type="Pfam" id="PF10588">
    <property type="entry name" value="NADH-G_4Fe-4S_3"/>
    <property type="match status" value="1"/>
</dbReference>
<name>A0A6F8ZHH8_9FIRM</name>
<feature type="region of interest" description="Disordered" evidence="12">
    <location>
        <begin position="792"/>
        <end position="875"/>
    </location>
</feature>
<feature type="region of interest" description="Disordered" evidence="12">
    <location>
        <begin position="646"/>
        <end position="678"/>
    </location>
</feature>
<dbReference type="CDD" id="cd00207">
    <property type="entry name" value="fer2"/>
    <property type="match status" value="1"/>
</dbReference>
<dbReference type="PROSITE" id="PS51085">
    <property type="entry name" value="2FE2S_FER_2"/>
    <property type="match status" value="1"/>
</dbReference>
<dbReference type="SUPFAM" id="SSF54292">
    <property type="entry name" value="2Fe-2S ferredoxin-like"/>
    <property type="match status" value="1"/>
</dbReference>
<dbReference type="GO" id="GO:0046872">
    <property type="term" value="F:metal ion binding"/>
    <property type="evidence" value="ECO:0007669"/>
    <property type="project" value="UniProtKB-KW"/>
</dbReference>
<evidence type="ECO:0000256" key="9">
    <source>
        <dbReference type="ARBA" id="ARBA00023014"/>
    </source>
</evidence>
<dbReference type="SUPFAM" id="SSF53706">
    <property type="entry name" value="Formate dehydrogenase/DMSO reductase, domains 1-3"/>
    <property type="match status" value="1"/>
</dbReference>
<dbReference type="PROSITE" id="PS00642">
    <property type="entry name" value="COMPLEX1_75K_2"/>
    <property type="match status" value="1"/>
</dbReference>
<dbReference type="Pfam" id="PF22117">
    <property type="entry name" value="Fer4_Nqo3"/>
    <property type="match status" value="1"/>
</dbReference>
<dbReference type="GO" id="GO:0003954">
    <property type="term" value="F:NADH dehydrogenase activity"/>
    <property type="evidence" value="ECO:0007669"/>
    <property type="project" value="TreeGrafter"/>
</dbReference>
<dbReference type="Gene3D" id="3.30.70.20">
    <property type="match status" value="1"/>
</dbReference>
<dbReference type="GO" id="GO:0048038">
    <property type="term" value="F:quinone binding"/>
    <property type="evidence" value="ECO:0007669"/>
    <property type="project" value="UniProtKB-KW"/>
</dbReference>
<keyword evidence="7" id="KW-1278">Translocase</keyword>
<dbReference type="Pfam" id="PF04879">
    <property type="entry name" value="Molybdop_Fe4S4"/>
    <property type="match status" value="1"/>
</dbReference>
<dbReference type="PROSITE" id="PS00643">
    <property type="entry name" value="COMPLEX1_75K_3"/>
    <property type="match status" value="1"/>
</dbReference>
<feature type="domain" description="4Fe-4S His(Cys)3-ligated-type" evidence="15">
    <location>
        <begin position="77"/>
        <end position="116"/>
    </location>
</feature>
<gene>
    <name evidence="16" type="ORF">R50_1836</name>
</gene>
<dbReference type="GO" id="GO:0016020">
    <property type="term" value="C:membrane"/>
    <property type="evidence" value="ECO:0007669"/>
    <property type="project" value="InterPro"/>
</dbReference>
<keyword evidence="5" id="KW-0874">Quinone</keyword>
<dbReference type="SMART" id="SM00929">
    <property type="entry name" value="NADH-G_4Fe-4S_3"/>
    <property type="match status" value="1"/>
</dbReference>
<evidence type="ECO:0000256" key="4">
    <source>
        <dbReference type="ARBA" id="ARBA00022714"/>
    </source>
</evidence>
<evidence type="ECO:0000259" key="15">
    <source>
        <dbReference type="PROSITE" id="PS51839"/>
    </source>
</evidence>
<dbReference type="Proteomes" id="UP000503399">
    <property type="component" value="Chromosome"/>
</dbReference>
<evidence type="ECO:0000256" key="3">
    <source>
        <dbReference type="ARBA" id="ARBA00022485"/>
    </source>
</evidence>
<organism evidence="16 17">
    <name type="scientific">Candidatus Hydrogenisulfobacillus filiaventi</name>
    <dbReference type="NCBI Taxonomy" id="2707344"/>
    <lineage>
        <taxon>Bacteria</taxon>
        <taxon>Bacillati</taxon>
        <taxon>Bacillota</taxon>
        <taxon>Clostridia</taxon>
        <taxon>Eubacteriales</taxon>
        <taxon>Clostridiales Family XVII. Incertae Sedis</taxon>
        <taxon>Candidatus Hydrogenisulfobacillus</taxon>
    </lineage>
</organism>
<dbReference type="GO" id="GO:0042773">
    <property type="term" value="P:ATP synthesis coupled electron transport"/>
    <property type="evidence" value="ECO:0007669"/>
    <property type="project" value="InterPro"/>
</dbReference>
<evidence type="ECO:0000256" key="7">
    <source>
        <dbReference type="ARBA" id="ARBA00022967"/>
    </source>
</evidence>
<feature type="compositionally biased region" description="Low complexity" evidence="12">
    <location>
        <begin position="656"/>
        <end position="667"/>
    </location>
</feature>
<dbReference type="Gene3D" id="3.10.20.740">
    <property type="match status" value="1"/>
</dbReference>
<sequence>MHITVDGRPVEVPPGTNLVDAAKAAGIHIPVYCYQEALGPLGACRICLVQVEKMPKLVTACTTQVQEGMVVHTRGPEVDKGRAGVLEFLLLNHPLDCPVCDKGGECDLQDYTFAYGPAAGRFTEPRIRKAKDVPLSPYIALDQERCILCQRCVRFLGEYVGEPQLVLEARGVHTVVTAAGGAPLTSPFSGNVIDLCPVGALLSRPYRFRARPWNLEKVEGICGLCPVGCRRLLTVRDGVVERAEGTSRSDPDGRGWLCDRGRFSYDEARHPQRRTRPRLGGAEREAGEVVAAAARWLAEGPVAVLTGGELTVEEAAALTDAARRLWGAGAPVLVRTGRGYLPPALHGTLQDLQTADAVLLLGADPYQSVPVGYLAVREAYRRGAGIWGLAPRRLGRRALPVQEHVTAPGEEAAVLARALAAAGVGGAAALLQDLGDWQPAAGTGDLEALGRALLGAARLAVIWDGEEAGVEDVLLALAAARGEAPTRVLPAWGPAGWRGQELAGVRVTAAALEGVLRAAAAGEVGTLVLWGTDLLREAPDPELAARALAGAGHVLAAGAFLSPATRADAWLPLPVRTEHGGTFADWEGTLTAVRAAVPPQPGVRTTGAWLEALAAAAGRRWAPPADPLAGRMTGSRLRLLPDVPAPAPRPLRRPEAAGAGSPCCGAGMPTGGDPPRPSSCVPPPLGRWRRRMPSAWTGLPAVRSGSGGRRGSWFCRWRPIPPCRRAGCGCLMTCRRRPAACRPGPGSWPRRRKRRRRWMAGERAHPGGEDRHPDPVSADLLRLHHVGGTAAAGPLPAALGPQPGGAGRAAATPGRRLEDAVQGGPAAGAGRPGGIPPGAGDLGVRRPGGGRRDPLRGPCPFGRPHHPPGCGQPAGGAAGGLRLELAGHLRAGAGRLGLPEQVLPIGRHPLRGPDHLL</sequence>
<dbReference type="PANTHER" id="PTHR43105:SF10">
    <property type="entry name" value="NADH-QUINONE OXIDOREDUCTASE SUBUNIT G"/>
    <property type="match status" value="1"/>
</dbReference>
<evidence type="ECO:0000256" key="10">
    <source>
        <dbReference type="ARBA" id="ARBA00023027"/>
    </source>
</evidence>
<dbReference type="PROSITE" id="PS00641">
    <property type="entry name" value="COMPLEX1_75K_1"/>
    <property type="match status" value="1"/>
</dbReference>
<keyword evidence="10" id="KW-0520">NAD</keyword>
<protein>
    <submittedName>
        <fullName evidence="16">Putative NADH-quinone oxidoreductase subunit G</fullName>
    </submittedName>
</protein>
<dbReference type="Gene3D" id="3.40.50.740">
    <property type="match status" value="1"/>
</dbReference>
<feature type="compositionally biased region" description="Low complexity" evidence="12">
    <location>
        <begin position="792"/>
        <end position="801"/>
    </location>
</feature>
<dbReference type="InterPro" id="IPR050123">
    <property type="entry name" value="Prok_molybdopt-oxidoreductase"/>
</dbReference>
<keyword evidence="3" id="KW-0004">4Fe-4S</keyword>
<evidence type="ECO:0000256" key="11">
    <source>
        <dbReference type="ARBA" id="ARBA00034078"/>
    </source>
</evidence>
<dbReference type="PROSITE" id="PS51669">
    <property type="entry name" value="4FE4S_MOW_BIS_MGD"/>
    <property type="match status" value="1"/>
</dbReference>
<dbReference type="InterPro" id="IPR019574">
    <property type="entry name" value="NADH_UbQ_OxRdtase_Gsu_4Fe4S-bd"/>
</dbReference>
<dbReference type="KEGG" id="hfv:R50_1836"/>
<keyword evidence="17" id="KW-1185">Reference proteome</keyword>
<evidence type="ECO:0000259" key="14">
    <source>
        <dbReference type="PROSITE" id="PS51669"/>
    </source>
</evidence>
<feature type="region of interest" description="Disordered" evidence="12">
    <location>
        <begin position="741"/>
        <end position="775"/>
    </location>
</feature>
<feature type="compositionally biased region" description="Gly residues" evidence="12">
    <location>
        <begin position="825"/>
        <end position="841"/>
    </location>
</feature>
<dbReference type="InterPro" id="IPR054351">
    <property type="entry name" value="NADH_UbQ_OxRdtase_ferredoxin"/>
</dbReference>
<accession>A0A6F8ZHH8</accession>
<keyword evidence="8" id="KW-0408">Iron</keyword>
<evidence type="ECO:0000313" key="17">
    <source>
        <dbReference type="Proteomes" id="UP000503399"/>
    </source>
</evidence>
<proteinExistence type="inferred from homology"/>
<keyword evidence="4" id="KW-0001">2Fe-2S</keyword>
<dbReference type="SUPFAM" id="SSF54862">
    <property type="entry name" value="4Fe-4S ferredoxins"/>
    <property type="match status" value="1"/>
</dbReference>
<dbReference type="PROSITE" id="PS51839">
    <property type="entry name" value="4FE4S_HC3"/>
    <property type="match status" value="1"/>
</dbReference>
<evidence type="ECO:0000256" key="6">
    <source>
        <dbReference type="ARBA" id="ARBA00022723"/>
    </source>
</evidence>
<feature type="compositionally biased region" description="Basic residues" evidence="12">
    <location>
        <begin position="749"/>
        <end position="758"/>
    </location>
</feature>
<evidence type="ECO:0000259" key="13">
    <source>
        <dbReference type="PROSITE" id="PS51085"/>
    </source>
</evidence>
<dbReference type="AlphaFoldDB" id="A0A6F8ZHH8"/>
<evidence type="ECO:0000256" key="1">
    <source>
        <dbReference type="ARBA" id="ARBA00001966"/>
    </source>
</evidence>
<evidence type="ECO:0000256" key="2">
    <source>
        <dbReference type="ARBA" id="ARBA00005404"/>
    </source>
</evidence>
<dbReference type="SMART" id="SM00926">
    <property type="entry name" value="Molybdop_Fe4S4"/>
    <property type="match status" value="1"/>
</dbReference>
<dbReference type="FunFam" id="3.10.20.740:FF:000001">
    <property type="entry name" value="NADH-quinone oxidoreductase subunit G"/>
    <property type="match status" value="1"/>
</dbReference>
<feature type="domain" description="4Fe-4S Mo/W bis-MGD-type" evidence="14">
    <location>
        <begin position="215"/>
        <end position="272"/>
    </location>
</feature>
<dbReference type="Pfam" id="PF13510">
    <property type="entry name" value="Fer2_4"/>
    <property type="match status" value="1"/>
</dbReference>
<comment type="similarity">
    <text evidence="2">Belongs to the complex I 75 kDa subunit family.</text>
</comment>
<dbReference type="EMBL" id="LR778114">
    <property type="protein sequence ID" value="CAB1129337.1"/>
    <property type="molecule type" value="Genomic_DNA"/>
</dbReference>
<keyword evidence="6" id="KW-0479">Metal-binding</keyword>
<dbReference type="InterPro" id="IPR036010">
    <property type="entry name" value="2Fe-2S_ferredoxin-like_sf"/>
</dbReference>
<dbReference type="GO" id="GO:0051537">
    <property type="term" value="F:2 iron, 2 sulfur cluster binding"/>
    <property type="evidence" value="ECO:0007669"/>
    <property type="project" value="UniProtKB-KW"/>
</dbReference>
<evidence type="ECO:0000256" key="5">
    <source>
        <dbReference type="ARBA" id="ARBA00022719"/>
    </source>
</evidence>